<feature type="coiled-coil region" evidence="1">
    <location>
        <begin position="97"/>
        <end position="124"/>
    </location>
</feature>
<dbReference type="Proteomes" id="UP000307943">
    <property type="component" value="Unassembled WGS sequence"/>
</dbReference>
<evidence type="ECO:0000256" key="1">
    <source>
        <dbReference type="SAM" id="Coils"/>
    </source>
</evidence>
<gene>
    <name evidence="2" type="ORF">FE784_29915</name>
</gene>
<keyword evidence="1" id="KW-0175">Coiled coil</keyword>
<comment type="caution">
    <text evidence="2">The sequence shown here is derived from an EMBL/GenBank/DDBJ whole genome shotgun (WGS) entry which is preliminary data.</text>
</comment>
<organism evidence="2 3">
    <name type="scientific">Paenibacillus hemerocallicola</name>
    <dbReference type="NCBI Taxonomy" id="1172614"/>
    <lineage>
        <taxon>Bacteria</taxon>
        <taxon>Bacillati</taxon>
        <taxon>Bacillota</taxon>
        <taxon>Bacilli</taxon>
        <taxon>Bacillales</taxon>
        <taxon>Paenibacillaceae</taxon>
        <taxon>Paenibacillus</taxon>
    </lineage>
</organism>
<accession>A0A5C4T0Q3</accession>
<dbReference type="EMBL" id="VDCQ01000056">
    <property type="protein sequence ID" value="TNJ62631.1"/>
    <property type="molecule type" value="Genomic_DNA"/>
</dbReference>
<evidence type="ECO:0000313" key="2">
    <source>
        <dbReference type="EMBL" id="TNJ62631.1"/>
    </source>
</evidence>
<reference evidence="2 3" key="1">
    <citation type="submission" date="2019-05" db="EMBL/GenBank/DDBJ databases">
        <title>We sequenced the genome of Paenibacillus hemerocallicola KCTC 33185 for further insight into its adaptation and study the phylogeny of Paenibacillus.</title>
        <authorList>
            <person name="Narsing Rao M.P."/>
        </authorList>
    </citation>
    <scope>NUCLEOTIDE SEQUENCE [LARGE SCALE GENOMIC DNA]</scope>
    <source>
        <strain evidence="2 3">KCTC 33185</strain>
    </source>
</reference>
<dbReference type="AlphaFoldDB" id="A0A5C4T0Q3"/>
<keyword evidence="3" id="KW-1185">Reference proteome</keyword>
<protein>
    <submittedName>
        <fullName evidence="2">Uncharacterized protein</fullName>
    </submittedName>
</protein>
<sequence length="300" mass="33708">MRIGNEGSVNGLNQLQFANKAPNRMVQFVNEQVVSDGRKLQSEQQTDLRAKLVKAERMDRIASQAEQDSLIDRGIRVMEGVYSAFSKSISSSIETMIDPMLEKLAEMEKLHEEAEADSEEKELLGRDIEWMKTQIQEQTDAFMGFYEEFYGGFMNGIYDMYNQKTGGAFGSIVAAFMKERGLEGYDFLDLSAKALGLDKLEGRSSDIKKKFDDALQLVDQYQAAMEYARNERMSSKNGGDREGANQAKAILKSYELDMLEKVLDTVENGNLEHASAMLQSMGRTNGVAAQYRSPFIDVLV</sequence>
<evidence type="ECO:0000313" key="3">
    <source>
        <dbReference type="Proteomes" id="UP000307943"/>
    </source>
</evidence>
<dbReference type="RefSeq" id="WP_139605925.1">
    <property type="nucleotide sequence ID" value="NZ_VDCQ01000056.1"/>
</dbReference>
<name>A0A5C4T0Q3_9BACL</name>
<proteinExistence type="predicted"/>